<dbReference type="InterPro" id="IPR005064">
    <property type="entry name" value="BUG"/>
</dbReference>
<dbReference type="Proteomes" id="UP000606490">
    <property type="component" value="Unassembled WGS sequence"/>
</dbReference>
<feature type="chain" id="PRO_5047211145" evidence="2">
    <location>
        <begin position="26"/>
        <end position="325"/>
    </location>
</feature>
<proteinExistence type="inferred from homology"/>
<gene>
    <name evidence="3" type="ORF">JMJ55_15100</name>
</gene>
<evidence type="ECO:0000256" key="1">
    <source>
        <dbReference type="ARBA" id="ARBA00006987"/>
    </source>
</evidence>
<dbReference type="PANTHER" id="PTHR42928:SF5">
    <property type="entry name" value="BLR1237 PROTEIN"/>
    <property type="match status" value="1"/>
</dbReference>
<dbReference type="RefSeq" id="WP_202826379.1">
    <property type="nucleotide sequence ID" value="NZ_JAEUXJ010000005.1"/>
</dbReference>
<dbReference type="SUPFAM" id="SSF53850">
    <property type="entry name" value="Periplasmic binding protein-like II"/>
    <property type="match status" value="1"/>
</dbReference>
<dbReference type="Gene3D" id="3.40.190.10">
    <property type="entry name" value="Periplasmic binding protein-like II"/>
    <property type="match status" value="1"/>
</dbReference>
<dbReference type="Gene3D" id="3.40.190.150">
    <property type="entry name" value="Bordetella uptake gene, domain 1"/>
    <property type="match status" value="1"/>
</dbReference>
<accession>A0ABS1V4R4</accession>
<sequence length="325" mass="33488">MAVQGRITRRALLAAPALLPAAARADWVPAGPIRILVGFAPGGTADITARIAQEAVQRRTGQTLVVENRSGALGFIAAQAVARAPADGLILGIVIMGMLGVAPVVPGSGIPFDVDRELSLVCNLTGTPMALISRPDAPWRDVAGLVAWARARPGEVTYASTGNGSTNQLAAEHFATEAGLRLTHVAYRGGAPAALDVAAGRVDLLFANIAEVAEMIRGGKVQALGLAAAHPSPLAPEMPLLTRDYPALDMNNWFGLAGPAGLPTPVTEALGRLFIGAMTDPQTRAVLAARGLDPLPEPAAAFAARIAADRARWSRVVAAGNIRAD</sequence>
<dbReference type="PANTHER" id="PTHR42928">
    <property type="entry name" value="TRICARBOXYLATE-BINDING PROTEIN"/>
    <property type="match status" value="1"/>
</dbReference>
<comment type="similarity">
    <text evidence="1">Belongs to the UPF0065 (bug) family.</text>
</comment>
<organism evidence="3 4">
    <name type="scientific">Belnapia mucosa</name>
    <dbReference type="NCBI Taxonomy" id="2804532"/>
    <lineage>
        <taxon>Bacteria</taxon>
        <taxon>Pseudomonadati</taxon>
        <taxon>Pseudomonadota</taxon>
        <taxon>Alphaproteobacteria</taxon>
        <taxon>Acetobacterales</taxon>
        <taxon>Roseomonadaceae</taxon>
        <taxon>Belnapia</taxon>
    </lineage>
</organism>
<evidence type="ECO:0000313" key="4">
    <source>
        <dbReference type="Proteomes" id="UP000606490"/>
    </source>
</evidence>
<evidence type="ECO:0000256" key="2">
    <source>
        <dbReference type="SAM" id="SignalP"/>
    </source>
</evidence>
<dbReference type="CDD" id="cd07012">
    <property type="entry name" value="PBP2_Bug_TTT"/>
    <property type="match status" value="1"/>
</dbReference>
<dbReference type="PIRSF" id="PIRSF017082">
    <property type="entry name" value="YflP"/>
    <property type="match status" value="1"/>
</dbReference>
<keyword evidence="2" id="KW-0732">Signal</keyword>
<keyword evidence="4" id="KW-1185">Reference proteome</keyword>
<dbReference type="EMBL" id="JAEUXJ010000005">
    <property type="protein sequence ID" value="MBL6456661.1"/>
    <property type="molecule type" value="Genomic_DNA"/>
</dbReference>
<comment type="caution">
    <text evidence="3">The sequence shown here is derived from an EMBL/GenBank/DDBJ whole genome shotgun (WGS) entry which is preliminary data.</text>
</comment>
<feature type="signal peptide" evidence="2">
    <location>
        <begin position="1"/>
        <end position="25"/>
    </location>
</feature>
<dbReference type="InterPro" id="IPR042100">
    <property type="entry name" value="Bug_dom1"/>
</dbReference>
<evidence type="ECO:0000313" key="3">
    <source>
        <dbReference type="EMBL" id="MBL6456661.1"/>
    </source>
</evidence>
<dbReference type="Pfam" id="PF03401">
    <property type="entry name" value="TctC"/>
    <property type="match status" value="1"/>
</dbReference>
<reference evidence="3 4" key="1">
    <citation type="submission" date="2021-01" db="EMBL/GenBank/DDBJ databases">
        <title>Belnapia mucosa sp. nov. and Belnapia arida sp. nov., isolated from the Tabernas Desert (Almeria, Spain).</title>
        <authorList>
            <person name="Molina-Menor E."/>
            <person name="Vidal-Verdu A."/>
            <person name="Calonge A."/>
            <person name="Satari L."/>
            <person name="Pereto Magraner J."/>
            <person name="Porcar Miralles M."/>
        </authorList>
    </citation>
    <scope>NUCLEOTIDE SEQUENCE [LARGE SCALE GENOMIC DNA]</scope>
    <source>
        <strain evidence="3 4">T6</strain>
    </source>
</reference>
<name>A0ABS1V4R4_9PROT</name>
<protein>
    <submittedName>
        <fullName evidence="3">Tripartite tricarboxylate transporter substrate binding protein</fullName>
    </submittedName>
</protein>